<keyword evidence="10" id="KW-0902">Two-component regulatory system</keyword>
<name>A0A7W9HTC7_9PSEU</name>
<dbReference type="PANTHER" id="PTHR45436:SF5">
    <property type="entry name" value="SENSOR HISTIDINE KINASE TRCS"/>
    <property type="match status" value="1"/>
</dbReference>
<dbReference type="CDD" id="cd06225">
    <property type="entry name" value="HAMP"/>
    <property type="match status" value="1"/>
</dbReference>
<dbReference type="InterPro" id="IPR036097">
    <property type="entry name" value="HisK_dim/P_sf"/>
</dbReference>
<dbReference type="SUPFAM" id="SSF55874">
    <property type="entry name" value="ATPase domain of HSP90 chaperone/DNA topoisomerase II/histidine kinase"/>
    <property type="match status" value="1"/>
</dbReference>
<keyword evidence="5" id="KW-0597">Phosphoprotein</keyword>
<feature type="domain" description="Histidine kinase" evidence="13">
    <location>
        <begin position="161"/>
        <end position="375"/>
    </location>
</feature>
<dbReference type="SUPFAM" id="SSF158472">
    <property type="entry name" value="HAMP domain-like"/>
    <property type="match status" value="1"/>
</dbReference>
<reference evidence="15 16" key="1">
    <citation type="submission" date="2020-08" db="EMBL/GenBank/DDBJ databases">
        <title>Sequencing the genomes of 1000 actinobacteria strains.</title>
        <authorList>
            <person name="Klenk H.-P."/>
        </authorList>
    </citation>
    <scope>NUCLEOTIDE SEQUENCE [LARGE SCALE GENOMIC DNA]</scope>
    <source>
        <strain evidence="15 16">DSM 45486</strain>
    </source>
</reference>
<dbReference type="PANTHER" id="PTHR45436">
    <property type="entry name" value="SENSOR HISTIDINE KINASE YKOH"/>
    <property type="match status" value="1"/>
</dbReference>
<feature type="transmembrane region" description="Helical" evidence="12">
    <location>
        <begin position="64"/>
        <end position="87"/>
    </location>
</feature>
<keyword evidence="11 12" id="KW-0472">Membrane</keyword>
<keyword evidence="16" id="KW-1185">Reference proteome</keyword>
<dbReference type="InterPro" id="IPR003594">
    <property type="entry name" value="HATPase_dom"/>
</dbReference>
<dbReference type="RefSeq" id="WP_184928053.1">
    <property type="nucleotide sequence ID" value="NZ_JACHMO010000001.1"/>
</dbReference>
<sequence length="377" mass="40046">MSLRARLILIVSGLSALGVGLAVGATFGALQDWDKDVYGPRFSEISRQAEQLHAQEYDELTSRVAGVAIISSIGTVLAVIVASAFAVKRGLRPLDDIAATADKIGSGDLSRGDLSRRVPIEEERTEIGRLGGALNAMLGQVESAFRDKEASEARLRRFIADASHELRTPIATIRGYAELFHRGAAERPDDLAKVTSRIESEAKRMGTLVDELLLLARLDQGLAAYREPVDLTVLAADAVADAAARAPGRSLRVEQEGAVVVSGDTARLRQVLANLLSNVLQHTPPESSSTVRVHVEGEDAVVEVADTGPGLESDECARVFERFFRTDAARARDGGGAGLGLSIVESVVVAHGGRVGVTSDKGVGTTFRITLPLDRVI</sequence>
<dbReference type="EC" id="2.7.13.3" evidence="4"/>
<evidence type="ECO:0000256" key="5">
    <source>
        <dbReference type="ARBA" id="ARBA00022553"/>
    </source>
</evidence>
<evidence type="ECO:0000256" key="10">
    <source>
        <dbReference type="ARBA" id="ARBA00023012"/>
    </source>
</evidence>
<dbReference type="InterPro" id="IPR050428">
    <property type="entry name" value="TCS_sensor_his_kinase"/>
</dbReference>
<keyword evidence="9 12" id="KW-1133">Transmembrane helix</keyword>
<protein>
    <recommendedName>
        <fullName evidence="4">histidine kinase</fullName>
        <ecNumber evidence="4">2.7.13.3</ecNumber>
    </recommendedName>
</protein>
<evidence type="ECO:0000256" key="6">
    <source>
        <dbReference type="ARBA" id="ARBA00022679"/>
    </source>
</evidence>
<dbReference type="Gene3D" id="6.10.340.10">
    <property type="match status" value="1"/>
</dbReference>
<dbReference type="GO" id="GO:0000155">
    <property type="term" value="F:phosphorelay sensor kinase activity"/>
    <property type="evidence" value="ECO:0007669"/>
    <property type="project" value="InterPro"/>
</dbReference>
<dbReference type="PROSITE" id="PS50109">
    <property type="entry name" value="HIS_KIN"/>
    <property type="match status" value="1"/>
</dbReference>
<comment type="caution">
    <text evidence="15">The sequence shown here is derived from an EMBL/GenBank/DDBJ whole genome shotgun (WGS) entry which is preliminary data.</text>
</comment>
<dbReference type="GO" id="GO:0005886">
    <property type="term" value="C:plasma membrane"/>
    <property type="evidence" value="ECO:0007669"/>
    <property type="project" value="UniProtKB-SubCell"/>
</dbReference>
<evidence type="ECO:0000256" key="12">
    <source>
        <dbReference type="SAM" id="Phobius"/>
    </source>
</evidence>
<dbReference type="InterPro" id="IPR003661">
    <property type="entry name" value="HisK_dim/P_dom"/>
</dbReference>
<dbReference type="Proteomes" id="UP000552097">
    <property type="component" value="Unassembled WGS sequence"/>
</dbReference>
<dbReference type="PROSITE" id="PS50885">
    <property type="entry name" value="HAMP"/>
    <property type="match status" value="1"/>
</dbReference>
<dbReference type="InterPro" id="IPR004358">
    <property type="entry name" value="Sig_transdc_His_kin-like_C"/>
</dbReference>
<dbReference type="Pfam" id="PF02518">
    <property type="entry name" value="HATPase_c"/>
    <property type="match status" value="1"/>
</dbReference>
<evidence type="ECO:0000256" key="8">
    <source>
        <dbReference type="ARBA" id="ARBA00022777"/>
    </source>
</evidence>
<dbReference type="FunFam" id="3.30.565.10:FF:000006">
    <property type="entry name" value="Sensor histidine kinase WalK"/>
    <property type="match status" value="1"/>
</dbReference>
<dbReference type="FunFam" id="1.10.287.130:FF:000001">
    <property type="entry name" value="Two-component sensor histidine kinase"/>
    <property type="match status" value="1"/>
</dbReference>
<evidence type="ECO:0000256" key="3">
    <source>
        <dbReference type="ARBA" id="ARBA00004236"/>
    </source>
</evidence>
<dbReference type="SMART" id="SM00387">
    <property type="entry name" value="HATPase_c"/>
    <property type="match status" value="1"/>
</dbReference>
<keyword evidence="8 15" id="KW-0418">Kinase</keyword>
<proteinExistence type="predicted"/>
<dbReference type="Gene3D" id="1.10.287.130">
    <property type="match status" value="1"/>
</dbReference>
<evidence type="ECO:0000256" key="11">
    <source>
        <dbReference type="ARBA" id="ARBA00023136"/>
    </source>
</evidence>
<evidence type="ECO:0000256" key="7">
    <source>
        <dbReference type="ARBA" id="ARBA00022692"/>
    </source>
</evidence>
<dbReference type="CDD" id="cd00082">
    <property type="entry name" value="HisKA"/>
    <property type="match status" value="1"/>
</dbReference>
<dbReference type="InterPro" id="IPR003660">
    <property type="entry name" value="HAMP_dom"/>
</dbReference>
<dbReference type="InterPro" id="IPR036890">
    <property type="entry name" value="HATPase_C_sf"/>
</dbReference>
<evidence type="ECO:0000259" key="13">
    <source>
        <dbReference type="PROSITE" id="PS50109"/>
    </source>
</evidence>
<dbReference type="SUPFAM" id="SSF47384">
    <property type="entry name" value="Homodimeric domain of signal transducing histidine kinase"/>
    <property type="match status" value="1"/>
</dbReference>
<evidence type="ECO:0000256" key="4">
    <source>
        <dbReference type="ARBA" id="ARBA00012438"/>
    </source>
</evidence>
<comment type="catalytic activity">
    <reaction evidence="1">
        <text>ATP + protein L-histidine = ADP + protein N-phospho-L-histidine.</text>
        <dbReference type="EC" id="2.7.13.3"/>
    </reaction>
</comment>
<organism evidence="15 16">
    <name type="scientific">Saccharothrix ecbatanensis</name>
    <dbReference type="NCBI Taxonomy" id="1105145"/>
    <lineage>
        <taxon>Bacteria</taxon>
        <taxon>Bacillati</taxon>
        <taxon>Actinomycetota</taxon>
        <taxon>Actinomycetes</taxon>
        <taxon>Pseudonocardiales</taxon>
        <taxon>Pseudonocardiaceae</taxon>
        <taxon>Saccharothrix</taxon>
    </lineage>
</organism>
<dbReference type="CDD" id="cd00075">
    <property type="entry name" value="HATPase"/>
    <property type="match status" value="1"/>
</dbReference>
<dbReference type="PRINTS" id="PR00344">
    <property type="entry name" value="BCTRLSENSOR"/>
</dbReference>
<accession>A0A7W9HTC7</accession>
<evidence type="ECO:0000256" key="9">
    <source>
        <dbReference type="ARBA" id="ARBA00022989"/>
    </source>
</evidence>
<comment type="subcellular location">
    <subcellularLocation>
        <location evidence="3">Cell membrane</location>
    </subcellularLocation>
</comment>
<evidence type="ECO:0000313" key="16">
    <source>
        <dbReference type="Proteomes" id="UP000552097"/>
    </source>
</evidence>
<dbReference type="Pfam" id="PF00512">
    <property type="entry name" value="HisKA"/>
    <property type="match status" value="1"/>
</dbReference>
<dbReference type="Pfam" id="PF00672">
    <property type="entry name" value="HAMP"/>
    <property type="match status" value="1"/>
</dbReference>
<dbReference type="GO" id="GO:0005509">
    <property type="term" value="F:calcium ion binding"/>
    <property type="evidence" value="ECO:0007669"/>
    <property type="project" value="UniProtKB-ARBA"/>
</dbReference>
<dbReference type="SMART" id="SM00388">
    <property type="entry name" value="HisKA"/>
    <property type="match status" value="1"/>
</dbReference>
<evidence type="ECO:0000313" key="15">
    <source>
        <dbReference type="EMBL" id="MBB5808102.1"/>
    </source>
</evidence>
<feature type="domain" description="HAMP" evidence="14">
    <location>
        <begin position="88"/>
        <end position="146"/>
    </location>
</feature>
<evidence type="ECO:0000256" key="1">
    <source>
        <dbReference type="ARBA" id="ARBA00000085"/>
    </source>
</evidence>
<dbReference type="SMART" id="SM00304">
    <property type="entry name" value="HAMP"/>
    <property type="match status" value="1"/>
</dbReference>
<dbReference type="AlphaFoldDB" id="A0A7W9HTC7"/>
<evidence type="ECO:0000259" key="14">
    <source>
        <dbReference type="PROSITE" id="PS50885"/>
    </source>
</evidence>
<dbReference type="InterPro" id="IPR005467">
    <property type="entry name" value="His_kinase_dom"/>
</dbReference>
<dbReference type="EMBL" id="JACHMO010000001">
    <property type="protein sequence ID" value="MBB5808102.1"/>
    <property type="molecule type" value="Genomic_DNA"/>
</dbReference>
<keyword evidence="7 12" id="KW-0812">Transmembrane</keyword>
<keyword evidence="6 15" id="KW-0808">Transferase</keyword>
<comment type="cofactor">
    <cofactor evidence="2">
        <name>a divalent metal cation</name>
        <dbReference type="ChEBI" id="CHEBI:60240"/>
    </cofactor>
</comment>
<dbReference type="Gene3D" id="3.30.565.10">
    <property type="entry name" value="Histidine kinase-like ATPase, C-terminal domain"/>
    <property type="match status" value="1"/>
</dbReference>
<gene>
    <name evidence="15" type="ORF">F4560_007870</name>
</gene>
<evidence type="ECO:0000256" key="2">
    <source>
        <dbReference type="ARBA" id="ARBA00001968"/>
    </source>
</evidence>